<dbReference type="Pfam" id="PF04122">
    <property type="entry name" value="CW_binding_2"/>
    <property type="match status" value="3"/>
</dbReference>
<protein>
    <recommendedName>
        <fullName evidence="6">Cell wall-binding protein</fullName>
    </recommendedName>
</protein>
<dbReference type="PROSITE" id="PS51170">
    <property type="entry name" value="CW"/>
    <property type="match status" value="1"/>
</dbReference>
<proteinExistence type="predicted"/>
<comment type="caution">
    <text evidence="4">The sequence shown here is derived from an EMBL/GenBank/DDBJ whole genome shotgun (WGS) entry which is preliminary data.</text>
</comment>
<sequence>MKKILSSLVCSAILLSLGAVSNAADIDVQRISGVSRYSTPVEISKTYFETAPIVVLASGEGYADALVGGSLVSQEQIPMLLTRAASLPKETKEELIRLKTKKVYILGGINTVSKNIETSLKSMNIEVKRLAGKNRMDTAGEIARERYLINANGKDVPMGDSYVGINAYNYADALVAGSLIGQIRGEVLSYIYPYSSSNPMPYYLVFGGKASIPSFDEYTQRIAGKNRFETAVEAAKNFKTLTGKDLKTVILVDGTNYPDALAASTVAGKESAAIVTTSPENLYKESKKFIRNNDIEKVIIIGGEKSVSKSVESEINDSEDVSSSTLGGWKVENNNKYYYRNGVKLTGWQIIEGSKYYFNSSGVMQTGWHFEDYNSSKYGRVSNARYHLMPDGRLAETGSEFDGWITTKDGVSEILSSKARENILNKVSKDSPQVFQEINNNTMILFRDSQISGVYDIYHISKIEDYWSVPYENGIREGSNEILATYSINRYTGDVAKK</sequence>
<evidence type="ECO:0000256" key="3">
    <source>
        <dbReference type="SAM" id="SignalP"/>
    </source>
</evidence>
<dbReference type="Gene3D" id="3.40.50.12090">
    <property type="match status" value="3"/>
</dbReference>
<evidence type="ECO:0000313" key="4">
    <source>
        <dbReference type="EMBL" id="PSJ32287.1"/>
    </source>
</evidence>
<evidence type="ECO:0000256" key="1">
    <source>
        <dbReference type="ARBA" id="ARBA00022737"/>
    </source>
</evidence>
<dbReference type="SUPFAM" id="SSF69360">
    <property type="entry name" value="Cell wall binding repeat"/>
    <property type="match status" value="1"/>
</dbReference>
<organism evidence="4 5">
    <name type="scientific">Peptostreptococcus russellii</name>
    <dbReference type="NCBI Taxonomy" id="215200"/>
    <lineage>
        <taxon>Bacteria</taxon>
        <taxon>Bacillati</taxon>
        <taxon>Bacillota</taxon>
        <taxon>Clostridia</taxon>
        <taxon>Peptostreptococcales</taxon>
        <taxon>Peptostreptococcaceae</taxon>
        <taxon>Peptostreptococcus</taxon>
    </lineage>
</organism>
<feature type="chain" id="PRO_5015118281" description="Cell wall-binding protein" evidence="3">
    <location>
        <begin position="24"/>
        <end position="498"/>
    </location>
</feature>
<dbReference type="PANTHER" id="PTHR30032">
    <property type="entry name" value="N-ACETYLMURAMOYL-L-ALANINE AMIDASE-RELATED"/>
    <property type="match status" value="1"/>
</dbReference>
<evidence type="ECO:0000313" key="5">
    <source>
        <dbReference type="Proteomes" id="UP000241434"/>
    </source>
</evidence>
<keyword evidence="3" id="KW-0732">Signal</keyword>
<evidence type="ECO:0008006" key="6">
    <source>
        <dbReference type="Google" id="ProtNLM"/>
    </source>
</evidence>
<dbReference type="RefSeq" id="WP_106775905.1">
    <property type="nucleotide sequence ID" value="NZ_JYGE01000001.1"/>
</dbReference>
<dbReference type="Gene3D" id="2.10.270.10">
    <property type="entry name" value="Cholin Binding"/>
    <property type="match status" value="1"/>
</dbReference>
<gene>
    <name evidence="4" type="ORF">UF10_00545</name>
</gene>
<dbReference type="PANTHER" id="PTHR30032:SF8">
    <property type="entry name" value="GERMINATION-SPECIFIC N-ACETYLMURAMOYL-L-ALANINE AMIDASE"/>
    <property type="match status" value="1"/>
</dbReference>
<dbReference type="Proteomes" id="UP000241434">
    <property type="component" value="Unassembled WGS sequence"/>
</dbReference>
<dbReference type="InterPro" id="IPR018337">
    <property type="entry name" value="Cell_wall/Cho-bd_repeat"/>
</dbReference>
<name>A0A2P7Q2W4_9FIRM</name>
<dbReference type="AlphaFoldDB" id="A0A2P7Q2W4"/>
<evidence type="ECO:0000256" key="2">
    <source>
        <dbReference type="PROSITE-ProRule" id="PRU00591"/>
    </source>
</evidence>
<reference evidence="4" key="1">
    <citation type="thesis" date="2015" institute="Rutgers" country="The State University of New Jersey, 14 College Farm Rd., New Brunswick, NJ, USA">
        <title>Ammonia toxicity in bacteria and its implications for treatment of and resource recovery from highly nitrogenous organic wastes.</title>
        <authorList>
            <person name="Luther A.K."/>
        </authorList>
    </citation>
    <scope>NUCLEOTIDE SEQUENCE</scope>
    <source>
        <strain evidence="4">RT-10B</strain>
    </source>
</reference>
<feature type="signal peptide" evidence="3">
    <location>
        <begin position="1"/>
        <end position="23"/>
    </location>
</feature>
<feature type="repeat" description="Cell wall-binding" evidence="2">
    <location>
        <begin position="345"/>
        <end position="364"/>
    </location>
</feature>
<dbReference type="Pfam" id="PF19127">
    <property type="entry name" value="Choline_bind_3"/>
    <property type="match status" value="1"/>
</dbReference>
<dbReference type="InterPro" id="IPR007253">
    <property type="entry name" value="Cell_wall-bd_2"/>
</dbReference>
<keyword evidence="5" id="KW-1185">Reference proteome</keyword>
<keyword evidence="1" id="KW-0677">Repeat</keyword>
<dbReference type="OrthoDB" id="1754731at2"/>
<dbReference type="EMBL" id="JYGE01000001">
    <property type="protein sequence ID" value="PSJ32287.1"/>
    <property type="molecule type" value="Genomic_DNA"/>
</dbReference>
<accession>A0A2P7Q2W4</accession>
<dbReference type="InterPro" id="IPR051922">
    <property type="entry name" value="Bact_Sporulation_Assoc"/>
</dbReference>